<sequence length="137" mass="15364">MGRIPNVIGATDGTHFVFVPFQQNEQVYRNRKSFHSMNVQMVCLADQYISHLNAKYPGSVHDAFVLKNSSMPKCDGPTTEAQGVAYRCHVPFLQEAETGDVPVAAVDPEDSEDEAEDKEAEDVDVNNRTLVIRQYFQ</sequence>
<comment type="cofactor">
    <cofactor evidence="1">
        <name>a divalent metal cation</name>
        <dbReference type="ChEBI" id="CHEBI:60240"/>
    </cofactor>
</comment>
<dbReference type="GO" id="GO:0046872">
    <property type="term" value="F:metal ion binding"/>
    <property type="evidence" value="ECO:0007669"/>
    <property type="project" value="UniProtKB-KW"/>
</dbReference>
<evidence type="ECO:0000313" key="5">
    <source>
        <dbReference type="Proteomes" id="UP001066276"/>
    </source>
</evidence>
<evidence type="ECO:0000256" key="2">
    <source>
        <dbReference type="ARBA" id="ARBA00022723"/>
    </source>
</evidence>
<evidence type="ECO:0000256" key="1">
    <source>
        <dbReference type="ARBA" id="ARBA00001968"/>
    </source>
</evidence>
<organism evidence="4 5">
    <name type="scientific">Pleurodeles waltl</name>
    <name type="common">Iberian ribbed newt</name>
    <dbReference type="NCBI Taxonomy" id="8319"/>
    <lineage>
        <taxon>Eukaryota</taxon>
        <taxon>Metazoa</taxon>
        <taxon>Chordata</taxon>
        <taxon>Craniata</taxon>
        <taxon>Vertebrata</taxon>
        <taxon>Euteleostomi</taxon>
        <taxon>Amphibia</taxon>
        <taxon>Batrachia</taxon>
        <taxon>Caudata</taxon>
        <taxon>Salamandroidea</taxon>
        <taxon>Salamandridae</taxon>
        <taxon>Pleurodelinae</taxon>
        <taxon>Pleurodeles</taxon>
    </lineage>
</organism>
<proteinExistence type="predicted"/>
<accession>A0AAV7PDR6</accession>
<reference evidence="4" key="1">
    <citation type="journal article" date="2022" name="bioRxiv">
        <title>Sequencing and chromosome-scale assembly of the giantPleurodeles waltlgenome.</title>
        <authorList>
            <person name="Brown T."/>
            <person name="Elewa A."/>
            <person name="Iarovenko S."/>
            <person name="Subramanian E."/>
            <person name="Araus A.J."/>
            <person name="Petzold A."/>
            <person name="Susuki M."/>
            <person name="Suzuki K.-i.T."/>
            <person name="Hayashi T."/>
            <person name="Toyoda A."/>
            <person name="Oliveira C."/>
            <person name="Osipova E."/>
            <person name="Leigh N.D."/>
            <person name="Simon A."/>
            <person name="Yun M.H."/>
        </authorList>
    </citation>
    <scope>NUCLEOTIDE SEQUENCE</scope>
    <source>
        <strain evidence="4">20211129_DDA</strain>
        <tissue evidence="4">Liver</tissue>
    </source>
</reference>
<dbReference type="InterPro" id="IPR027806">
    <property type="entry name" value="HARBI1_dom"/>
</dbReference>
<dbReference type="Pfam" id="PF13359">
    <property type="entry name" value="DDE_Tnp_4"/>
    <property type="match status" value="1"/>
</dbReference>
<gene>
    <name evidence="4" type="ORF">NDU88_003649</name>
</gene>
<comment type="caution">
    <text evidence="4">The sequence shown here is derived from an EMBL/GenBank/DDBJ whole genome shotgun (WGS) entry which is preliminary data.</text>
</comment>
<name>A0AAV7PDR6_PLEWA</name>
<feature type="domain" description="DDE Tnp4" evidence="3">
    <location>
        <begin position="12"/>
        <end position="71"/>
    </location>
</feature>
<protein>
    <recommendedName>
        <fullName evidence="3">DDE Tnp4 domain-containing protein</fullName>
    </recommendedName>
</protein>
<dbReference type="AlphaFoldDB" id="A0AAV7PDR6"/>
<evidence type="ECO:0000259" key="3">
    <source>
        <dbReference type="Pfam" id="PF13359"/>
    </source>
</evidence>
<keyword evidence="2" id="KW-0479">Metal-binding</keyword>
<keyword evidence="5" id="KW-1185">Reference proteome</keyword>
<dbReference type="EMBL" id="JANPWB010000011">
    <property type="protein sequence ID" value="KAJ1125215.1"/>
    <property type="molecule type" value="Genomic_DNA"/>
</dbReference>
<evidence type="ECO:0000313" key="4">
    <source>
        <dbReference type="EMBL" id="KAJ1125215.1"/>
    </source>
</evidence>
<dbReference type="Proteomes" id="UP001066276">
    <property type="component" value="Chromosome 7"/>
</dbReference>